<dbReference type="Proteomes" id="UP000789901">
    <property type="component" value="Unassembled WGS sequence"/>
</dbReference>
<proteinExistence type="predicted"/>
<name>A0ABN7VLE3_GIGMA</name>
<dbReference type="EMBL" id="CAJVQB010017149">
    <property type="protein sequence ID" value="CAG8782933.1"/>
    <property type="molecule type" value="Genomic_DNA"/>
</dbReference>
<evidence type="ECO:0000313" key="1">
    <source>
        <dbReference type="EMBL" id="CAG8782933.1"/>
    </source>
</evidence>
<feature type="non-terminal residue" evidence="1">
    <location>
        <position position="1"/>
    </location>
</feature>
<comment type="caution">
    <text evidence="1">The sequence shown here is derived from an EMBL/GenBank/DDBJ whole genome shotgun (WGS) entry which is preliminary data.</text>
</comment>
<evidence type="ECO:0000313" key="2">
    <source>
        <dbReference type="Proteomes" id="UP000789901"/>
    </source>
</evidence>
<accession>A0ABN7VLE3</accession>
<reference evidence="1 2" key="1">
    <citation type="submission" date="2021-06" db="EMBL/GenBank/DDBJ databases">
        <authorList>
            <person name="Kallberg Y."/>
            <person name="Tangrot J."/>
            <person name="Rosling A."/>
        </authorList>
    </citation>
    <scope>NUCLEOTIDE SEQUENCE [LARGE SCALE GENOMIC DNA]</scope>
    <source>
        <strain evidence="1 2">120-4 pot B 10/14</strain>
    </source>
</reference>
<protein>
    <submittedName>
        <fullName evidence="1">18014_t:CDS:1</fullName>
    </submittedName>
</protein>
<keyword evidence="2" id="KW-1185">Reference proteome</keyword>
<organism evidence="1 2">
    <name type="scientific">Gigaspora margarita</name>
    <dbReference type="NCBI Taxonomy" id="4874"/>
    <lineage>
        <taxon>Eukaryota</taxon>
        <taxon>Fungi</taxon>
        <taxon>Fungi incertae sedis</taxon>
        <taxon>Mucoromycota</taxon>
        <taxon>Glomeromycotina</taxon>
        <taxon>Glomeromycetes</taxon>
        <taxon>Diversisporales</taxon>
        <taxon>Gigasporaceae</taxon>
        <taxon>Gigaspora</taxon>
    </lineage>
</organism>
<sequence length="179" mass="21397">KITKKETSMAIRNNKITKKKTSKAIKRKKDGIPGLIDDVYSLKNDEQIQEEFKQKVNNYQYKNLNNLDVYLEIAKTYPKLEIEAKYQIALHYNNVKNYKEALNIRLLLISMKKLQMINDLVQCLSATGKFENDFEIWKQIRKREDKGLSKIAEKKINEYNSRRRKKRQIIKKLRKIDRC</sequence>
<gene>
    <name evidence="1" type="ORF">GMARGA_LOCUS19992</name>
</gene>